<dbReference type="InterPro" id="IPR057736">
    <property type="entry name" value="SAF_PseI/NeuA/NeuB"/>
</dbReference>
<dbReference type="InterPro" id="IPR013974">
    <property type="entry name" value="SAF"/>
</dbReference>
<dbReference type="InterPro" id="IPR051690">
    <property type="entry name" value="PseI-like"/>
</dbReference>
<keyword evidence="3" id="KW-1185">Reference proteome</keyword>
<sequence>MRLTEIFSSKPACARSAGIQRPYIIAEAGVNHEGSMDIARRLVDEACAGGAHAIKFQTYKAATLASKDSPAYWDTTKEPTRSQYELFTRHDKFWKGEFEALKKHCDSAGIEFMSTPFDVESAKFLNDMMDVYKISSSDITNKPFIEFMCGFGKPIILSTGAAHLHEIAEAVEWIEAKGNPLALLHCVLNYPTDDVNAALGMIPALRQHFPQHVIGYSDHTLPRDMKVLEVATLLGARILEKHFTHDKTLPGNDHYHAMDKDDLARFNASLDRILPMVGLFTISALESEAPARRNARRSLVAARPIAAGAVITRDDLTWKRPAHGVSPREIDAVLGKRARADIAEDTVLQWSHLE</sequence>
<dbReference type="Gene3D" id="3.90.1210.10">
    <property type="entry name" value="Antifreeze-like/N-acetylneuraminic acid synthase C-terminal domain"/>
    <property type="match status" value="1"/>
</dbReference>
<protein>
    <submittedName>
        <fullName evidence="2">Acetylneuraminic acid synthetase</fullName>
    </submittedName>
</protein>
<dbReference type="EMBL" id="VRYY01000022">
    <property type="protein sequence ID" value="MBG3875666.1"/>
    <property type="molecule type" value="Genomic_DNA"/>
</dbReference>
<dbReference type="InterPro" id="IPR013132">
    <property type="entry name" value="PseI/NeuA/B-like_N"/>
</dbReference>
<dbReference type="RefSeq" id="WP_196607937.1">
    <property type="nucleotide sequence ID" value="NZ_VRYY01000022.1"/>
</dbReference>
<name>A0ABS0IZQ9_9BACT</name>
<dbReference type="InterPro" id="IPR006190">
    <property type="entry name" value="SAF_AFP_Neu5Ac"/>
</dbReference>
<dbReference type="Gene3D" id="3.20.20.70">
    <property type="entry name" value="Aldolase class I"/>
    <property type="match status" value="1"/>
</dbReference>
<dbReference type="SUPFAM" id="SSF51569">
    <property type="entry name" value="Aldolase"/>
    <property type="match status" value="1"/>
</dbReference>
<evidence type="ECO:0000259" key="1">
    <source>
        <dbReference type="PROSITE" id="PS50844"/>
    </source>
</evidence>
<proteinExistence type="predicted"/>
<gene>
    <name evidence="2" type="ORF">FVW20_01135</name>
</gene>
<dbReference type="Proteomes" id="UP001194469">
    <property type="component" value="Unassembled WGS sequence"/>
</dbReference>
<dbReference type="PANTHER" id="PTHR42966">
    <property type="entry name" value="N-ACETYLNEURAMINATE SYNTHASE"/>
    <property type="match status" value="1"/>
</dbReference>
<reference evidence="2 3" key="1">
    <citation type="submission" date="2019-08" db="EMBL/GenBank/DDBJ databases">
        <authorList>
            <person name="Luo N."/>
        </authorList>
    </citation>
    <scope>NUCLEOTIDE SEQUENCE [LARGE SCALE GENOMIC DNA]</scope>
    <source>
        <strain evidence="2 3">NCIMB 9442</strain>
    </source>
</reference>
<dbReference type="PANTHER" id="PTHR42966:SF1">
    <property type="entry name" value="SIALIC ACID SYNTHASE"/>
    <property type="match status" value="1"/>
</dbReference>
<dbReference type="CDD" id="cd11615">
    <property type="entry name" value="SAF_NeuB_like"/>
    <property type="match status" value="1"/>
</dbReference>
<evidence type="ECO:0000313" key="3">
    <source>
        <dbReference type="Proteomes" id="UP001194469"/>
    </source>
</evidence>
<feature type="domain" description="AFP-like" evidence="1">
    <location>
        <begin position="298"/>
        <end position="354"/>
    </location>
</feature>
<dbReference type="Pfam" id="PF03102">
    <property type="entry name" value="NeuB"/>
    <property type="match status" value="1"/>
</dbReference>
<dbReference type="SMART" id="SM00858">
    <property type="entry name" value="SAF"/>
    <property type="match status" value="1"/>
</dbReference>
<dbReference type="SUPFAM" id="SSF51269">
    <property type="entry name" value="AFP III-like domain"/>
    <property type="match status" value="1"/>
</dbReference>
<evidence type="ECO:0000313" key="2">
    <source>
        <dbReference type="EMBL" id="MBG3875666.1"/>
    </source>
</evidence>
<dbReference type="PROSITE" id="PS50844">
    <property type="entry name" value="AFP_LIKE"/>
    <property type="match status" value="1"/>
</dbReference>
<dbReference type="InterPro" id="IPR013785">
    <property type="entry name" value="Aldolase_TIM"/>
</dbReference>
<comment type="caution">
    <text evidence="2">The sequence shown here is derived from an EMBL/GenBank/DDBJ whole genome shotgun (WGS) entry which is preliminary data.</text>
</comment>
<organism evidence="2 3">
    <name type="scientific">Nitratidesulfovibrio oxamicus</name>
    <dbReference type="NCBI Taxonomy" id="32016"/>
    <lineage>
        <taxon>Bacteria</taxon>
        <taxon>Pseudomonadati</taxon>
        <taxon>Thermodesulfobacteriota</taxon>
        <taxon>Desulfovibrionia</taxon>
        <taxon>Desulfovibrionales</taxon>
        <taxon>Desulfovibrionaceae</taxon>
        <taxon>Nitratidesulfovibrio</taxon>
    </lineage>
</organism>
<accession>A0ABS0IZQ9</accession>
<dbReference type="Pfam" id="PF08666">
    <property type="entry name" value="SAF"/>
    <property type="match status" value="1"/>
</dbReference>
<dbReference type="InterPro" id="IPR036732">
    <property type="entry name" value="AFP_Neu5c_C_sf"/>
</dbReference>